<organism evidence="2 3">
    <name type="scientific">Methanococcus maripaludis</name>
    <name type="common">Methanococcus deltae</name>
    <dbReference type="NCBI Taxonomy" id="39152"/>
    <lineage>
        <taxon>Archaea</taxon>
        <taxon>Methanobacteriati</taxon>
        <taxon>Methanobacteriota</taxon>
        <taxon>Methanomada group</taxon>
        <taxon>Methanococci</taxon>
        <taxon>Methanococcales</taxon>
        <taxon>Methanococcaceae</taxon>
        <taxon>Methanococcus</taxon>
    </lineage>
</organism>
<comment type="caution">
    <text evidence="2">The sequence shown here is derived from an EMBL/GenBank/DDBJ whole genome shotgun (WGS) entry which is preliminary data.</text>
</comment>
<keyword evidence="1" id="KW-0472">Membrane</keyword>
<accession>A0A7J9NXQ4</accession>
<gene>
    <name evidence="2" type="ORF">HNP86_001962</name>
</gene>
<dbReference type="RefSeq" id="WP_181501623.1">
    <property type="nucleotide sequence ID" value="NZ_JACDUH010000003.1"/>
</dbReference>
<keyword evidence="1" id="KW-1133">Transmembrane helix</keyword>
<feature type="transmembrane region" description="Helical" evidence="1">
    <location>
        <begin position="12"/>
        <end position="32"/>
    </location>
</feature>
<reference evidence="2 3" key="1">
    <citation type="submission" date="2020-07" db="EMBL/GenBank/DDBJ databases">
        <title>Genomic Encyclopedia of Type Strains, Phase IV (KMG-V): Genome sequencing to study the core and pangenomes of soil and plant-associated prokaryotes.</title>
        <authorList>
            <person name="Whitman W."/>
        </authorList>
    </citation>
    <scope>NUCLEOTIDE SEQUENCE [LARGE SCALE GENOMIC DNA]</scope>
    <source>
        <strain evidence="2 3">A1</strain>
    </source>
</reference>
<dbReference type="EMBL" id="JACDUH010000003">
    <property type="protein sequence ID" value="MBA2851803.1"/>
    <property type="molecule type" value="Genomic_DNA"/>
</dbReference>
<dbReference type="AlphaFoldDB" id="A0A7J9NXQ4"/>
<keyword evidence="1" id="KW-0812">Transmembrane</keyword>
<evidence type="ECO:0000313" key="3">
    <source>
        <dbReference type="Proteomes" id="UP000564425"/>
    </source>
</evidence>
<proteinExistence type="predicted"/>
<sequence>MFNIVFRKKVSYVLMILAIWCICMYLHHVNLINGEYYTTLLNGYIIVMAMTMTYNAYEYAVVVDVNSNLSKRKRD</sequence>
<dbReference type="Proteomes" id="UP000564425">
    <property type="component" value="Unassembled WGS sequence"/>
</dbReference>
<evidence type="ECO:0000256" key="1">
    <source>
        <dbReference type="SAM" id="Phobius"/>
    </source>
</evidence>
<name>A0A7J9NXQ4_METMI</name>
<protein>
    <submittedName>
        <fullName evidence="2">Uncharacterized protein</fullName>
    </submittedName>
</protein>
<feature type="transmembrane region" description="Helical" evidence="1">
    <location>
        <begin position="44"/>
        <end position="65"/>
    </location>
</feature>
<evidence type="ECO:0000313" key="2">
    <source>
        <dbReference type="EMBL" id="MBA2851803.1"/>
    </source>
</evidence>